<gene>
    <name evidence="2" type="ORF">M0812_17565</name>
</gene>
<proteinExistence type="predicted"/>
<dbReference type="EMBL" id="JANTQA010000033">
    <property type="protein sequence ID" value="KAJ3438379.1"/>
    <property type="molecule type" value="Genomic_DNA"/>
</dbReference>
<dbReference type="Proteomes" id="UP001146793">
    <property type="component" value="Unassembled WGS sequence"/>
</dbReference>
<protein>
    <submittedName>
        <fullName evidence="2">Uncharacterized protein</fullName>
    </submittedName>
</protein>
<sequence length="628" mass="74708">MNFSIFQYKNENYKPLSRYGTKFKKKTFYRFNTPLKIQKLKKERSRFDQEPLNSDLKFFQSNNSRNASLEKIEIDTQGLASYFNLNQITQITNTRKKYRKSKKNHPKRAKNKNKNKNNNPQTKFKIPWKNKENCSQNQICNEKIVFQREMFPKLKLKQKKSLVQKIKKTNNWNEKKILNSFLDNKQNCIKDNTFHSPNSQKIRRISPKKPKPKPNDEDIICSLSTLLRQTMELTNRREKIDQQKGKNFTGSWRVYHSSPIITNRTAISDQENHLNFEQNLYHILENINQDFSNFMYLRNLNFKNKQMNRICNDEQVSTKLKQTVIDDNEVQQISLSINCHNFNDQQDIKTQNWQEISPALEFIIKDNQNEQIASLIFCAMPPKKENEPENEPEREREREREIKMDLKNIKEKDKKSEKGSGFDWIETTKKSLVFKLPIVLIKVESKSILTQIGILDFLAFKYNCLMSRVRFSSFEMGKIIMNWSKNLNTRPNRKRKRKPKPMQYYQQQQQLMKKQQLKGKLSLNDEKEMEIIKFVYHSPAYKTNDIVLRLSHLSVSKIIHSRVISKDGKNLIQCIHEYFCTLHGINLDNCILNQILFPKFLLNRNGIIRFKKGGSQLNFLTLFNQIIC</sequence>
<feature type="compositionally biased region" description="Low complexity" evidence="1">
    <location>
        <begin position="116"/>
        <end position="125"/>
    </location>
</feature>
<dbReference type="InterPro" id="IPR025204">
    <property type="entry name" value="CENP-L"/>
</dbReference>
<reference evidence="2" key="1">
    <citation type="submission" date="2022-08" db="EMBL/GenBank/DDBJ databases">
        <title>Novel sulphate-reducing endosymbionts in the free-living metamonad Anaeramoeba.</title>
        <authorList>
            <person name="Jerlstrom-Hultqvist J."/>
            <person name="Cepicka I."/>
            <person name="Gallot-Lavallee L."/>
            <person name="Salas-Leiva D."/>
            <person name="Curtis B.A."/>
            <person name="Zahonova K."/>
            <person name="Pipaliya S."/>
            <person name="Dacks J."/>
            <person name="Roger A.J."/>
        </authorList>
    </citation>
    <scope>NUCLEOTIDE SEQUENCE</scope>
    <source>
        <strain evidence="2">Busselton2</strain>
    </source>
</reference>
<comment type="caution">
    <text evidence="2">The sequence shown here is derived from an EMBL/GenBank/DDBJ whole genome shotgun (WGS) entry which is preliminary data.</text>
</comment>
<feature type="compositionally biased region" description="Basic residues" evidence="1">
    <location>
        <begin position="94"/>
        <end position="115"/>
    </location>
</feature>
<evidence type="ECO:0000313" key="2">
    <source>
        <dbReference type="EMBL" id="KAJ3438379.1"/>
    </source>
</evidence>
<name>A0AAV7ZBB6_9EUKA</name>
<feature type="region of interest" description="Disordered" evidence="1">
    <location>
        <begin position="192"/>
        <end position="214"/>
    </location>
</feature>
<evidence type="ECO:0000313" key="3">
    <source>
        <dbReference type="Proteomes" id="UP001146793"/>
    </source>
</evidence>
<evidence type="ECO:0000256" key="1">
    <source>
        <dbReference type="SAM" id="MobiDB-lite"/>
    </source>
</evidence>
<organism evidence="2 3">
    <name type="scientific">Anaeramoeba flamelloides</name>
    <dbReference type="NCBI Taxonomy" id="1746091"/>
    <lineage>
        <taxon>Eukaryota</taxon>
        <taxon>Metamonada</taxon>
        <taxon>Anaeramoebidae</taxon>
        <taxon>Anaeramoeba</taxon>
    </lineage>
</organism>
<dbReference type="AlphaFoldDB" id="A0AAV7ZBB6"/>
<dbReference type="Pfam" id="PF13092">
    <property type="entry name" value="CENP-L"/>
    <property type="match status" value="1"/>
</dbReference>
<feature type="compositionally biased region" description="Basic residues" evidence="1">
    <location>
        <begin position="201"/>
        <end position="212"/>
    </location>
</feature>
<feature type="region of interest" description="Disordered" evidence="1">
    <location>
        <begin position="93"/>
        <end position="125"/>
    </location>
</feature>
<accession>A0AAV7ZBB6</accession>